<protein>
    <submittedName>
        <fullName evidence="2">Uncharacterized protein</fullName>
    </submittedName>
</protein>
<reference evidence="2" key="2">
    <citation type="journal article" date="2024" name="Plant">
        <title>Genomic evolution and insights into agronomic trait innovations of Sesamum species.</title>
        <authorList>
            <person name="Miao H."/>
            <person name="Wang L."/>
            <person name="Qu L."/>
            <person name="Liu H."/>
            <person name="Sun Y."/>
            <person name="Le M."/>
            <person name="Wang Q."/>
            <person name="Wei S."/>
            <person name="Zheng Y."/>
            <person name="Lin W."/>
            <person name="Duan Y."/>
            <person name="Cao H."/>
            <person name="Xiong S."/>
            <person name="Wang X."/>
            <person name="Wei L."/>
            <person name="Li C."/>
            <person name="Ma Q."/>
            <person name="Ju M."/>
            <person name="Zhao R."/>
            <person name="Li G."/>
            <person name="Mu C."/>
            <person name="Tian Q."/>
            <person name="Mei H."/>
            <person name="Zhang T."/>
            <person name="Gao T."/>
            <person name="Zhang H."/>
        </authorList>
    </citation>
    <scope>NUCLEOTIDE SEQUENCE</scope>
    <source>
        <strain evidence="2">3651</strain>
    </source>
</reference>
<keyword evidence="3" id="KW-1185">Reference proteome</keyword>
<name>A0AAE1Y754_9LAMI</name>
<organism evidence="2 3">
    <name type="scientific">Sesamum alatum</name>
    <dbReference type="NCBI Taxonomy" id="300844"/>
    <lineage>
        <taxon>Eukaryota</taxon>
        <taxon>Viridiplantae</taxon>
        <taxon>Streptophyta</taxon>
        <taxon>Embryophyta</taxon>
        <taxon>Tracheophyta</taxon>
        <taxon>Spermatophyta</taxon>
        <taxon>Magnoliopsida</taxon>
        <taxon>eudicotyledons</taxon>
        <taxon>Gunneridae</taxon>
        <taxon>Pentapetalae</taxon>
        <taxon>asterids</taxon>
        <taxon>lamiids</taxon>
        <taxon>Lamiales</taxon>
        <taxon>Pedaliaceae</taxon>
        <taxon>Sesamum</taxon>
    </lineage>
</organism>
<evidence type="ECO:0000256" key="1">
    <source>
        <dbReference type="SAM" id="MobiDB-lite"/>
    </source>
</evidence>
<evidence type="ECO:0000313" key="3">
    <source>
        <dbReference type="Proteomes" id="UP001293254"/>
    </source>
</evidence>
<dbReference type="EMBL" id="JACGWO010000006">
    <property type="protein sequence ID" value="KAK4424945.1"/>
    <property type="molecule type" value="Genomic_DNA"/>
</dbReference>
<dbReference type="AlphaFoldDB" id="A0AAE1Y754"/>
<sequence>MELGIGGFSVVLGSRSFYHGTSTGSFRGPFARHPPSSRGHAIFGEFGSSESRGAPNENQLEGSQSALVVESVLAAQLGQDTTSAIHSNLRGMARFAGSDTGKGPIAVGESHGEFVLQDVPAIVGFEADQTTVMSTDLVNIPSYFFGSWYRTAR</sequence>
<reference evidence="2" key="1">
    <citation type="submission" date="2020-06" db="EMBL/GenBank/DDBJ databases">
        <authorList>
            <person name="Li T."/>
            <person name="Hu X."/>
            <person name="Zhang T."/>
            <person name="Song X."/>
            <person name="Zhang H."/>
            <person name="Dai N."/>
            <person name="Sheng W."/>
            <person name="Hou X."/>
            <person name="Wei L."/>
        </authorList>
    </citation>
    <scope>NUCLEOTIDE SEQUENCE</scope>
    <source>
        <strain evidence="2">3651</strain>
        <tissue evidence="2">Leaf</tissue>
    </source>
</reference>
<evidence type="ECO:0000313" key="2">
    <source>
        <dbReference type="EMBL" id="KAK4424945.1"/>
    </source>
</evidence>
<gene>
    <name evidence="2" type="ORF">Salat_1688100</name>
</gene>
<feature type="compositionally biased region" description="Polar residues" evidence="1">
    <location>
        <begin position="48"/>
        <end position="63"/>
    </location>
</feature>
<accession>A0AAE1Y754</accession>
<feature type="region of interest" description="Disordered" evidence="1">
    <location>
        <begin position="28"/>
        <end position="63"/>
    </location>
</feature>
<dbReference type="Proteomes" id="UP001293254">
    <property type="component" value="Unassembled WGS sequence"/>
</dbReference>
<proteinExistence type="predicted"/>
<comment type="caution">
    <text evidence="2">The sequence shown here is derived from an EMBL/GenBank/DDBJ whole genome shotgun (WGS) entry which is preliminary data.</text>
</comment>